<dbReference type="Proteomes" id="UP000037267">
    <property type="component" value="Unassembled WGS sequence"/>
</dbReference>
<evidence type="ECO:0000313" key="2">
    <source>
        <dbReference type="Proteomes" id="UP000037267"/>
    </source>
</evidence>
<protein>
    <recommendedName>
        <fullName evidence="3">Spore coat protein</fullName>
    </recommendedName>
</protein>
<gene>
    <name evidence="1" type="ORF">CLPU_2c00330</name>
</gene>
<name>A0A0L0WDN0_GOTPU</name>
<organism evidence="1 2">
    <name type="scientific">Gottschalkia purinilytica</name>
    <name type="common">Clostridium purinilyticum</name>
    <dbReference type="NCBI Taxonomy" id="1503"/>
    <lineage>
        <taxon>Bacteria</taxon>
        <taxon>Bacillati</taxon>
        <taxon>Bacillota</taxon>
        <taxon>Tissierellia</taxon>
        <taxon>Tissierellales</taxon>
        <taxon>Gottschalkiaceae</taxon>
        <taxon>Gottschalkia</taxon>
    </lineage>
</organism>
<proteinExistence type="predicted"/>
<dbReference type="EMBL" id="LGSS01000002">
    <property type="protein sequence ID" value="KNF09582.1"/>
    <property type="molecule type" value="Genomic_DNA"/>
</dbReference>
<evidence type="ECO:0000313" key="1">
    <source>
        <dbReference type="EMBL" id="KNF09582.1"/>
    </source>
</evidence>
<reference evidence="2" key="1">
    <citation type="submission" date="2015-07" db="EMBL/GenBank/DDBJ databases">
        <title>Draft genome sequence of the purine-degrading Gottschalkia purinilyticum DSM 1384 (formerly Clostridium purinilyticum).</title>
        <authorList>
            <person name="Poehlein A."/>
            <person name="Schiel-Bengelsdorf B."/>
            <person name="Bengelsdorf F.R."/>
            <person name="Daniel R."/>
            <person name="Duerre P."/>
        </authorList>
    </citation>
    <scope>NUCLEOTIDE SEQUENCE [LARGE SCALE GENOMIC DNA]</scope>
    <source>
        <strain evidence="2">DSM 1384</strain>
    </source>
</reference>
<dbReference type="OrthoDB" id="1956898at2"/>
<comment type="caution">
    <text evidence="1">The sequence shown here is derived from an EMBL/GenBank/DDBJ whole genome shotgun (WGS) entry which is preliminary data.</text>
</comment>
<dbReference type="RefSeq" id="WP_050353982.1">
    <property type="nucleotide sequence ID" value="NZ_LGSS01000002.1"/>
</dbReference>
<dbReference type="InterPro" id="IPR009078">
    <property type="entry name" value="Ferritin-like_SF"/>
</dbReference>
<keyword evidence="2" id="KW-1185">Reference proteome</keyword>
<evidence type="ECO:0008006" key="3">
    <source>
        <dbReference type="Google" id="ProtNLM"/>
    </source>
</evidence>
<sequence>MLDEKSISLVKEQLNNEYVLYKKYLNYSNMIFDSELKNICYESSLKHKDNYQSIVSYLDSLKG</sequence>
<accession>A0A0L0WDN0</accession>
<dbReference type="AlphaFoldDB" id="A0A0L0WDN0"/>
<dbReference type="SUPFAM" id="SSF47240">
    <property type="entry name" value="Ferritin-like"/>
    <property type="match status" value="1"/>
</dbReference>